<name>A0A1M5W9S3_9RHOB</name>
<dbReference type="AlphaFoldDB" id="A0A1M5W9S3"/>
<evidence type="ECO:0000313" key="1">
    <source>
        <dbReference type="EMBL" id="SHH84329.1"/>
    </source>
</evidence>
<evidence type="ECO:0000313" key="2">
    <source>
        <dbReference type="Proteomes" id="UP000184211"/>
    </source>
</evidence>
<proteinExistence type="predicted"/>
<gene>
    <name evidence="1" type="ORF">SAMN04488044_0062</name>
</gene>
<dbReference type="STRING" id="870908.SAMN04488044_0062"/>
<dbReference type="Proteomes" id="UP000184211">
    <property type="component" value="Unassembled WGS sequence"/>
</dbReference>
<organism evidence="1 2">
    <name type="scientific">Cognatishimia maritima</name>
    <dbReference type="NCBI Taxonomy" id="870908"/>
    <lineage>
        <taxon>Bacteria</taxon>
        <taxon>Pseudomonadati</taxon>
        <taxon>Pseudomonadota</taxon>
        <taxon>Alphaproteobacteria</taxon>
        <taxon>Rhodobacterales</taxon>
        <taxon>Paracoccaceae</taxon>
        <taxon>Cognatishimia</taxon>
    </lineage>
</organism>
<reference evidence="2" key="1">
    <citation type="submission" date="2016-11" db="EMBL/GenBank/DDBJ databases">
        <authorList>
            <person name="Varghese N."/>
            <person name="Submissions S."/>
        </authorList>
    </citation>
    <scope>NUCLEOTIDE SEQUENCE [LARGE SCALE GENOMIC DNA]</scope>
    <source>
        <strain evidence="2">DSM 28223</strain>
    </source>
</reference>
<protein>
    <submittedName>
        <fullName evidence="1">Uncharacterized protein</fullName>
    </submittedName>
</protein>
<sequence length="75" mass="9265">MSQVNFTGTPILRRLAYLRYVFAPVRWMPEVRKRDNNIRSRERRDFMLELMKSHPEAFQSELDFQNMMYVYPSRF</sequence>
<dbReference type="EMBL" id="FQWM01000010">
    <property type="protein sequence ID" value="SHH84329.1"/>
    <property type="molecule type" value="Genomic_DNA"/>
</dbReference>
<keyword evidence="2" id="KW-1185">Reference proteome</keyword>
<accession>A0A1M5W9S3</accession>